<dbReference type="GO" id="GO:0046872">
    <property type="term" value="F:metal ion binding"/>
    <property type="evidence" value="ECO:0007669"/>
    <property type="project" value="UniProtKB-KW"/>
</dbReference>
<evidence type="ECO:0000259" key="4">
    <source>
        <dbReference type="Pfam" id="PF00481"/>
    </source>
</evidence>
<dbReference type="Pfam" id="PF00481">
    <property type="entry name" value="PP2C"/>
    <property type="match status" value="1"/>
</dbReference>
<gene>
    <name evidence="5" type="ORF">RFULGI_LOCUS564</name>
</gene>
<dbReference type="AlphaFoldDB" id="A0A9N8VQU9"/>
<keyword evidence="1" id="KW-0479">Metal-binding</keyword>
<proteinExistence type="predicted"/>
<reference evidence="5" key="1">
    <citation type="submission" date="2021-06" db="EMBL/GenBank/DDBJ databases">
        <authorList>
            <person name="Kallberg Y."/>
            <person name="Tangrot J."/>
            <person name="Rosling A."/>
        </authorList>
    </citation>
    <scope>NUCLEOTIDE SEQUENCE</scope>
    <source>
        <strain evidence="5">IN212</strain>
    </source>
</reference>
<evidence type="ECO:0000256" key="1">
    <source>
        <dbReference type="ARBA" id="ARBA00022723"/>
    </source>
</evidence>
<dbReference type="InterPro" id="IPR000222">
    <property type="entry name" value="PP2C_BS"/>
</dbReference>
<comment type="caution">
    <text evidence="5">The sequence shown here is derived from an EMBL/GenBank/DDBJ whole genome shotgun (WGS) entry which is preliminary data.</text>
</comment>
<feature type="domain" description="PPM-type phosphatase" evidence="4">
    <location>
        <begin position="21"/>
        <end position="100"/>
    </location>
</feature>
<keyword evidence="6" id="KW-1185">Reference proteome</keyword>
<accession>A0A9N8VQU9</accession>
<dbReference type="GO" id="GO:0004721">
    <property type="term" value="F:phosphoprotein phosphatase activity"/>
    <property type="evidence" value="ECO:0007669"/>
    <property type="project" value="UniProtKB-KW"/>
</dbReference>
<dbReference type="Gene3D" id="3.60.40.10">
    <property type="entry name" value="PPM-type phosphatase domain"/>
    <property type="match status" value="1"/>
</dbReference>
<evidence type="ECO:0000256" key="2">
    <source>
        <dbReference type="ARBA" id="ARBA00022801"/>
    </source>
</evidence>
<name>A0A9N8VQU9_9GLOM</name>
<dbReference type="SUPFAM" id="SSF81606">
    <property type="entry name" value="PP2C-like"/>
    <property type="match status" value="1"/>
</dbReference>
<sequence length="138" mass="15808">MLSEPVKKKHSVSGFDDRIMYASSEMQGWKISMEDAHAIILKLLDKKGYSYFGVFDGHAHYSCRKLHDRIAKDYQFEIDLKTAIQNGFLGTDDDLKNDPQLLLPLKFSELLLESIEKLSSAIISICIVTLNRFDYCQV</sequence>
<keyword evidence="2" id="KW-0378">Hydrolase</keyword>
<protein>
    <submittedName>
        <fullName evidence="5">14398_t:CDS:1</fullName>
    </submittedName>
</protein>
<dbReference type="OrthoDB" id="10264738at2759"/>
<evidence type="ECO:0000313" key="5">
    <source>
        <dbReference type="EMBL" id="CAG8458249.1"/>
    </source>
</evidence>
<dbReference type="EMBL" id="CAJVPZ010000237">
    <property type="protein sequence ID" value="CAG8458249.1"/>
    <property type="molecule type" value="Genomic_DNA"/>
</dbReference>
<evidence type="ECO:0000256" key="3">
    <source>
        <dbReference type="ARBA" id="ARBA00022912"/>
    </source>
</evidence>
<dbReference type="Proteomes" id="UP000789396">
    <property type="component" value="Unassembled WGS sequence"/>
</dbReference>
<organism evidence="5 6">
    <name type="scientific">Racocetra fulgida</name>
    <dbReference type="NCBI Taxonomy" id="60492"/>
    <lineage>
        <taxon>Eukaryota</taxon>
        <taxon>Fungi</taxon>
        <taxon>Fungi incertae sedis</taxon>
        <taxon>Mucoromycota</taxon>
        <taxon>Glomeromycotina</taxon>
        <taxon>Glomeromycetes</taxon>
        <taxon>Diversisporales</taxon>
        <taxon>Gigasporaceae</taxon>
        <taxon>Racocetra</taxon>
    </lineage>
</organism>
<keyword evidence="3" id="KW-0904">Protein phosphatase</keyword>
<dbReference type="InterPro" id="IPR001932">
    <property type="entry name" value="PPM-type_phosphatase-like_dom"/>
</dbReference>
<dbReference type="PROSITE" id="PS01032">
    <property type="entry name" value="PPM_1"/>
    <property type="match status" value="1"/>
</dbReference>
<dbReference type="InterPro" id="IPR036457">
    <property type="entry name" value="PPM-type-like_dom_sf"/>
</dbReference>
<evidence type="ECO:0000313" key="6">
    <source>
        <dbReference type="Proteomes" id="UP000789396"/>
    </source>
</evidence>